<feature type="initiator methionine" description="Removed" evidence="10">
    <location>
        <position position="1"/>
    </location>
</feature>
<gene>
    <name evidence="10 13" type="primary">glmS</name>
    <name evidence="13" type="ORF">GQF02_13120</name>
</gene>
<comment type="subcellular location">
    <subcellularLocation>
        <location evidence="2 10">Cytoplasm</location>
    </subcellularLocation>
</comment>
<evidence type="ECO:0000256" key="3">
    <source>
        <dbReference type="ARBA" id="ARBA00012916"/>
    </source>
</evidence>
<dbReference type="PANTHER" id="PTHR10937">
    <property type="entry name" value="GLUCOSAMINE--FRUCTOSE-6-PHOSPHATE AMINOTRANSFERASE, ISOMERIZING"/>
    <property type="match status" value="1"/>
</dbReference>
<dbReference type="GO" id="GO:0005975">
    <property type="term" value="P:carbohydrate metabolic process"/>
    <property type="evidence" value="ECO:0007669"/>
    <property type="project" value="UniProtKB-UniRule"/>
</dbReference>
<dbReference type="FunFam" id="3.40.50.10490:FF:000001">
    <property type="entry name" value="Glutamine--fructose-6-phosphate aminotransferase [isomerizing]"/>
    <property type="match status" value="1"/>
</dbReference>
<dbReference type="InterPro" id="IPR035490">
    <property type="entry name" value="GlmS/FrlB_SIS"/>
</dbReference>
<evidence type="ECO:0000256" key="9">
    <source>
        <dbReference type="ARBA" id="ARBA00022962"/>
    </source>
</evidence>
<dbReference type="InterPro" id="IPR046348">
    <property type="entry name" value="SIS_dom_sf"/>
</dbReference>
<feature type="domain" description="SIS" evidence="12">
    <location>
        <begin position="458"/>
        <end position="599"/>
    </location>
</feature>
<evidence type="ECO:0000259" key="11">
    <source>
        <dbReference type="PROSITE" id="PS51278"/>
    </source>
</evidence>
<keyword evidence="14" id="KW-1185">Reference proteome</keyword>
<comment type="caution">
    <text evidence="13">The sequence shown here is derived from an EMBL/GenBank/DDBJ whole genome shotgun (WGS) entry which is preliminary data.</text>
</comment>
<dbReference type="FunFam" id="3.60.20.10:FF:000006">
    <property type="entry name" value="Glutamine--fructose-6-phosphate aminotransferase [isomerizing]"/>
    <property type="match status" value="1"/>
</dbReference>
<proteinExistence type="inferred from homology"/>
<dbReference type="GO" id="GO:0006047">
    <property type="term" value="P:UDP-N-acetylglucosamine metabolic process"/>
    <property type="evidence" value="ECO:0007669"/>
    <property type="project" value="TreeGrafter"/>
</dbReference>
<feature type="domain" description="Glutamine amidotransferase type-2" evidence="11">
    <location>
        <begin position="2"/>
        <end position="218"/>
    </location>
</feature>
<evidence type="ECO:0000256" key="2">
    <source>
        <dbReference type="ARBA" id="ARBA00004496"/>
    </source>
</evidence>
<feature type="active site" description="For Fru-6P isomerization activity" evidence="10">
    <location>
        <position position="604"/>
    </location>
</feature>
<dbReference type="GO" id="GO:0046349">
    <property type="term" value="P:amino sugar biosynthetic process"/>
    <property type="evidence" value="ECO:0007669"/>
    <property type="project" value="UniProtKB-ARBA"/>
</dbReference>
<dbReference type="CDD" id="cd00714">
    <property type="entry name" value="GFAT"/>
    <property type="match status" value="1"/>
</dbReference>
<dbReference type="NCBIfam" id="TIGR01135">
    <property type="entry name" value="glmS"/>
    <property type="match status" value="1"/>
</dbReference>
<evidence type="ECO:0000256" key="5">
    <source>
        <dbReference type="ARBA" id="ARBA00022490"/>
    </source>
</evidence>
<dbReference type="InterPro" id="IPR001347">
    <property type="entry name" value="SIS_dom"/>
</dbReference>
<dbReference type="Pfam" id="PF01380">
    <property type="entry name" value="SIS"/>
    <property type="match status" value="2"/>
</dbReference>
<dbReference type="GO" id="GO:0006487">
    <property type="term" value="P:protein N-linked glycosylation"/>
    <property type="evidence" value="ECO:0007669"/>
    <property type="project" value="TreeGrafter"/>
</dbReference>
<dbReference type="NCBIfam" id="NF001484">
    <property type="entry name" value="PRK00331.1"/>
    <property type="match status" value="1"/>
</dbReference>
<evidence type="ECO:0000256" key="7">
    <source>
        <dbReference type="ARBA" id="ARBA00022679"/>
    </source>
</evidence>
<dbReference type="AlphaFoldDB" id="A0A845BRR0"/>
<comment type="function">
    <text evidence="10">Catalyzes the first step in hexosamine metabolism, converting fructose-6P into glucosamine-6P using glutamine as a nitrogen source.</text>
</comment>
<dbReference type="FunFam" id="3.40.50.10490:FF:000002">
    <property type="entry name" value="Glutamine--fructose-6-phosphate aminotransferase [isomerizing]"/>
    <property type="match status" value="1"/>
</dbReference>
<dbReference type="EC" id="2.6.1.16" evidence="3 10"/>
<keyword evidence="9" id="KW-0315">Glutamine amidotransferase</keyword>
<organism evidence="13 14">
    <name type="scientific">Craterilacuibacter sinensis</name>
    <dbReference type="NCBI Taxonomy" id="2686017"/>
    <lineage>
        <taxon>Bacteria</taxon>
        <taxon>Pseudomonadati</taxon>
        <taxon>Pseudomonadota</taxon>
        <taxon>Betaproteobacteria</taxon>
        <taxon>Neisseriales</taxon>
        <taxon>Neisseriaceae</taxon>
        <taxon>Craterilacuibacter</taxon>
    </lineage>
</organism>
<dbReference type="InterPro" id="IPR029055">
    <property type="entry name" value="Ntn_hydrolases_N"/>
</dbReference>
<reference evidence="13 14" key="1">
    <citation type="submission" date="2019-12" db="EMBL/GenBank/DDBJ databases">
        <title>Neisseriaceae gen. nov. sp. Genome sequencing and assembly.</title>
        <authorList>
            <person name="Liu Z."/>
            <person name="Li A."/>
        </authorList>
    </citation>
    <scope>NUCLEOTIDE SEQUENCE [LARGE SCALE GENOMIC DNA]</scope>
    <source>
        <strain evidence="13 14">B2N2-7</strain>
    </source>
</reference>
<sequence>MCGIVGAIASRNVVPVLVEGLKRLEYRGYDSAGIAVLAGDKIRRVRRVGRVAEMENAAMAEDLTGQVGIGHTRWATHGGVTEPNAHPHVSGELIAVVHNGIIENHEAKRAELRDAGYTFSSQTDTEVIAHLVHHYYQQERNLFAAVKHAVRELTGAYAIGVIALDRPDELVCARMGCPLLVGLGEGENFIASDVSAILSATRRVIFLEEGDIGLLTRDSVMLTDKDDQPVERAIHVSDVSLASLELGPYSHFMQKEIHEQPKAIADTLENLLDSGFVPELFGAQAADVLSRVRGVKILACGTSYYAGLTAKYWIEAMAGIQCDVEIASEYRYRAAWADPEHLVVTISQSGETLDTMEALKYARELGHKWALSICNVRESAIPRASDLVFYTRAGAEIGVASTKAFTTQLVALFTLAATLAKLRGKLGDADEARLIDELRHLPGSVQHALNLEPQIKAWADRFAAKNDALFLGRGLHYPIALEGALKLKEITYIHAEAYPAGELKHGPLALVDENMPVVVIAPNDSLLEKVKSNMQEVSARGGELFVFADLDSHFEDSPGVHVIRTPRHSGVLSPIVHTIPVQMLSYHVALARGTDVDKPRNLAKSVTVE</sequence>
<evidence type="ECO:0000256" key="8">
    <source>
        <dbReference type="ARBA" id="ARBA00022737"/>
    </source>
</evidence>
<evidence type="ECO:0000256" key="6">
    <source>
        <dbReference type="ARBA" id="ARBA00022576"/>
    </source>
</evidence>
<evidence type="ECO:0000313" key="13">
    <source>
        <dbReference type="EMBL" id="MXR37914.1"/>
    </source>
</evidence>
<dbReference type="PANTHER" id="PTHR10937:SF0">
    <property type="entry name" value="GLUTAMINE--FRUCTOSE-6-PHOSPHATE TRANSAMINASE (ISOMERIZING)"/>
    <property type="match status" value="1"/>
</dbReference>
<dbReference type="PROSITE" id="PS51464">
    <property type="entry name" value="SIS"/>
    <property type="match status" value="2"/>
</dbReference>
<feature type="active site" description="Nucleophile; for GATase activity" evidence="10">
    <location>
        <position position="2"/>
    </location>
</feature>
<dbReference type="GO" id="GO:0097367">
    <property type="term" value="F:carbohydrate derivative binding"/>
    <property type="evidence" value="ECO:0007669"/>
    <property type="project" value="InterPro"/>
</dbReference>
<dbReference type="SUPFAM" id="SSF56235">
    <property type="entry name" value="N-terminal nucleophile aminohydrolases (Ntn hydrolases)"/>
    <property type="match status" value="1"/>
</dbReference>
<dbReference type="GO" id="GO:0005829">
    <property type="term" value="C:cytosol"/>
    <property type="evidence" value="ECO:0007669"/>
    <property type="project" value="TreeGrafter"/>
</dbReference>
<comment type="subunit">
    <text evidence="10">Homodimer.</text>
</comment>
<dbReference type="EMBL" id="WSSB01000013">
    <property type="protein sequence ID" value="MXR37914.1"/>
    <property type="molecule type" value="Genomic_DNA"/>
</dbReference>
<accession>A0A845BRR0</accession>
<dbReference type="GO" id="GO:0006002">
    <property type="term" value="P:fructose 6-phosphate metabolic process"/>
    <property type="evidence" value="ECO:0007669"/>
    <property type="project" value="TreeGrafter"/>
</dbReference>
<protein>
    <recommendedName>
        <fullName evidence="4 10">Glutamine--fructose-6-phosphate aminotransferase [isomerizing]</fullName>
        <ecNumber evidence="3 10">2.6.1.16</ecNumber>
    </recommendedName>
    <alternativeName>
        <fullName evidence="10">D-fructose-6-phosphate amidotransferase</fullName>
    </alternativeName>
    <alternativeName>
        <fullName evidence="10">GFAT</fullName>
    </alternativeName>
    <alternativeName>
        <fullName evidence="10">Glucosamine-6-phosphate synthase</fullName>
    </alternativeName>
    <alternativeName>
        <fullName evidence="10">Hexosephosphate aminotransferase</fullName>
    </alternativeName>
    <alternativeName>
        <fullName evidence="10">L-glutamine--D-fructose-6-phosphate amidotransferase</fullName>
    </alternativeName>
</protein>
<dbReference type="SUPFAM" id="SSF53697">
    <property type="entry name" value="SIS domain"/>
    <property type="match status" value="1"/>
</dbReference>
<evidence type="ECO:0000313" key="14">
    <source>
        <dbReference type="Proteomes" id="UP000467214"/>
    </source>
</evidence>
<dbReference type="InterPro" id="IPR005855">
    <property type="entry name" value="GFAT"/>
</dbReference>
<dbReference type="InterPro" id="IPR017932">
    <property type="entry name" value="GATase_2_dom"/>
</dbReference>
<evidence type="ECO:0000256" key="1">
    <source>
        <dbReference type="ARBA" id="ARBA00001031"/>
    </source>
</evidence>
<dbReference type="InterPro" id="IPR047084">
    <property type="entry name" value="GFAT_N"/>
</dbReference>
<dbReference type="HAMAP" id="MF_00164">
    <property type="entry name" value="GlmS"/>
    <property type="match status" value="1"/>
</dbReference>
<dbReference type="InterPro" id="IPR035466">
    <property type="entry name" value="GlmS/AgaS_SIS"/>
</dbReference>
<evidence type="ECO:0000256" key="4">
    <source>
        <dbReference type="ARBA" id="ARBA00016090"/>
    </source>
</evidence>
<dbReference type="Pfam" id="PF13522">
    <property type="entry name" value="GATase_6"/>
    <property type="match status" value="1"/>
</dbReference>
<evidence type="ECO:0000259" key="12">
    <source>
        <dbReference type="PROSITE" id="PS51464"/>
    </source>
</evidence>
<dbReference type="CDD" id="cd05009">
    <property type="entry name" value="SIS_GlmS_GlmD_2"/>
    <property type="match status" value="1"/>
</dbReference>
<keyword evidence="8" id="KW-0677">Repeat</keyword>
<dbReference type="Proteomes" id="UP000467214">
    <property type="component" value="Unassembled WGS sequence"/>
</dbReference>
<dbReference type="Gene3D" id="3.40.50.10490">
    <property type="entry name" value="Glucose-6-phosphate isomerase like protein, domain 1"/>
    <property type="match status" value="2"/>
</dbReference>
<dbReference type="GO" id="GO:0004360">
    <property type="term" value="F:glutamine-fructose-6-phosphate transaminase (isomerizing) activity"/>
    <property type="evidence" value="ECO:0007669"/>
    <property type="project" value="UniProtKB-UniRule"/>
</dbReference>
<dbReference type="Gene3D" id="3.60.20.10">
    <property type="entry name" value="Glutamine Phosphoribosylpyrophosphate, subunit 1, domain 1"/>
    <property type="match status" value="1"/>
</dbReference>
<dbReference type="RefSeq" id="WP_160797741.1">
    <property type="nucleotide sequence ID" value="NZ_WSSB01000013.1"/>
</dbReference>
<dbReference type="PROSITE" id="PS51278">
    <property type="entry name" value="GATASE_TYPE_2"/>
    <property type="match status" value="1"/>
</dbReference>
<dbReference type="CDD" id="cd05008">
    <property type="entry name" value="SIS_GlmS_GlmD_1"/>
    <property type="match status" value="1"/>
</dbReference>
<name>A0A845BRR0_9NEIS</name>
<keyword evidence="7 10" id="KW-0808">Transferase</keyword>
<feature type="domain" description="SIS" evidence="12">
    <location>
        <begin position="285"/>
        <end position="425"/>
    </location>
</feature>
<keyword evidence="5 10" id="KW-0963">Cytoplasm</keyword>
<comment type="catalytic activity">
    <reaction evidence="1 10">
        <text>D-fructose 6-phosphate + L-glutamine = D-glucosamine 6-phosphate + L-glutamate</text>
        <dbReference type="Rhea" id="RHEA:13237"/>
        <dbReference type="ChEBI" id="CHEBI:29985"/>
        <dbReference type="ChEBI" id="CHEBI:58359"/>
        <dbReference type="ChEBI" id="CHEBI:58725"/>
        <dbReference type="ChEBI" id="CHEBI:61527"/>
        <dbReference type="EC" id="2.6.1.16"/>
    </reaction>
</comment>
<evidence type="ECO:0000256" key="10">
    <source>
        <dbReference type="HAMAP-Rule" id="MF_00164"/>
    </source>
</evidence>
<keyword evidence="6 10" id="KW-0032">Aminotransferase</keyword>